<sequence>QHDRARVPLGLPTAKEQAPL</sequence>
<evidence type="ECO:0000256" key="1">
    <source>
        <dbReference type="SAM" id="MobiDB-lite"/>
    </source>
</evidence>
<gene>
    <name evidence="2" type="ORF">OKA104_LOCUS36970</name>
    <name evidence="3" type="ORF">OXD698_LOCUS37848</name>
</gene>
<dbReference type="EMBL" id="CAJOAY010005960">
    <property type="protein sequence ID" value="CAF4125496.1"/>
    <property type="molecule type" value="Genomic_DNA"/>
</dbReference>
<proteinExistence type="predicted"/>
<dbReference type="AlphaFoldDB" id="A0A819WPK2"/>
<evidence type="ECO:0000313" key="4">
    <source>
        <dbReference type="Proteomes" id="UP000663881"/>
    </source>
</evidence>
<dbReference type="EMBL" id="CAJOAZ010006848">
    <property type="protein sequence ID" value="CAF4146824.1"/>
    <property type="molecule type" value="Genomic_DNA"/>
</dbReference>
<reference evidence="2" key="1">
    <citation type="submission" date="2021-02" db="EMBL/GenBank/DDBJ databases">
        <authorList>
            <person name="Nowell W R."/>
        </authorList>
    </citation>
    <scope>NUCLEOTIDE SEQUENCE</scope>
</reference>
<name>A0A819WPK2_9BILA</name>
<accession>A0A819WPK2</accession>
<evidence type="ECO:0000313" key="2">
    <source>
        <dbReference type="EMBL" id="CAF4125496.1"/>
    </source>
</evidence>
<evidence type="ECO:0000313" key="3">
    <source>
        <dbReference type="EMBL" id="CAF4146824.1"/>
    </source>
</evidence>
<protein>
    <submittedName>
        <fullName evidence="2">Uncharacterized protein</fullName>
    </submittedName>
</protein>
<dbReference type="Proteomes" id="UP000663844">
    <property type="component" value="Unassembled WGS sequence"/>
</dbReference>
<feature type="non-terminal residue" evidence="2">
    <location>
        <position position="1"/>
    </location>
</feature>
<organism evidence="2 4">
    <name type="scientific">Adineta steineri</name>
    <dbReference type="NCBI Taxonomy" id="433720"/>
    <lineage>
        <taxon>Eukaryota</taxon>
        <taxon>Metazoa</taxon>
        <taxon>Spiralia</taxon>
        <taxon>Gnathifera</taxon>
        <taxon>Rotifera</taxon>
        <taxon>Eurotatoria</taxon>
        <taxon>Bdelloidea</taxon>
        <taxon>Adinetida</taxon>
        <taxon>Adinetidae</taxon>
        <taxon>Adineta</taxon>
    </lineage>
</organism>
<dbReference type="Proteomes" id="UP000663881">
    <property type="component" value="Unassembled WGS sequence"/>
</dbReference>
<feature type="region of interest" description="Disordered" evidence="1">
    <location>
        <begin position="1"/>
        <end position="20"/>
    </location>
</feature>
<comment type="caution">
    <text evidence="2">The sequence shown here is derived from an EMBL/GenBank/DDBJ whole genome shotgun (WGS) entry which is preliminary data.</text>
</comment>